<dbReference type="GeneID" id="16077190"/>
<name>F2U193_SALR5</name>
<keyword evidence="2" id="KW-1185">Reference proteome</keyword>
<protein>
    <submittedName>
        <fullName evidence="1">Uncharacterized protein</fullName>
    </submittedName>
</protein>
<evidence type="ECO:0000313" key="2">
    <source>
        <dbReference type="Proteomes" id="UP000007799"/>
    </source>
</evidence>
<dbReference type="EMBL" id="GL832959">
    <property type="protein sequence ID" value="EGD81395.1"/>
    <property type="molecule type" value="Genomic_DNA"/>
</dbReference>
<organism evidence="1 2">
    <name type="scientific">Salpingoeca rosetta (strain ATCC 50818 / BSB-021)</name>
    <dbReference type="NCBI Taxonomy" id="946362"/>
    <lineage>
        <taxon>Eukaryota</taxon>
        <taxon>Choanoflagellata</taxon>
        <taxon>Craspedida</taxon>
        <taxon>Salpingoecidae</taxon>
        <taxon>Salpingoeca</taxon>
    </lineage>
</organism>
<dbReference type="Proteomes" id="UP000007799">
    <property type="component" value="Unassembled WGS sequence"/>
</dbReference>
<reference evidence="1" key="1">
    <citation type="submission" date="2009-08" db="EMBL/GenBank/DDBJ databases">
        <title>Annotation of Salpingoeca rosetta.</title>
        <authorList>
            <consortium name="The Broad Institute Genome Sequencing Platform"/>
            <person name="Russ C."/>
            <person name="Cuomo C."/>
            <person name="Burger G."/>
            <person name="Gray M.W."/>
            <person name="Holland P.W.H."/>
            <person name="King N."/>
            <person name="Lang F.B.F."/>
            <person name="Roger A.J."/>
            <person name="Ruiz-Trillo I."/>
            <person name="Young S.K."/>
            <person name="Zeng Q."/>
            <person name="Gargeya S."/>
            <person name="Alvarado L."/>
            <person name="Berlin A."/>
            <person name="Chapman S.B."/>
            <person name="Chen Z."/>
            <person name="Freedman E."/>
            <person name="Gellesch M."/>
            <person name="Goldberg J."/>
            <person name="Griggs A."/>
            <person name="Gujja S."/>
            <person name="Heilman E."/>
            <person name="Heiman D."/>
            <person name="Howarth C."/>
            <person name="Mehta T."/>
            <person name="Neiman D."/>
            <person name="Pearson M."/>
            <person name="Roberts A."/>
            <person name="Saif S."/>
            <person name="Shea T."/>
            <person name="Shenoy N."/>
            <person name="Sisk P."/>
            <person name="Stolte C."/>
            <person name="Sykes S."/>
            <person name="White J."/>
            <person name="Yandava C."/>
            <person name="Haas B."/>
            <person name="Nusbaum C."/>
            <person name="Birren B."/>
        </authorList>
    </citation>
    <scope>NUCLEOTIDE SEQUENCE</scope>
    <source>
        <strain evidence="1">ATCC 50818</strain>
    </source>
</reference>
<sequence>MYCSVLGNCYPCGECFFYDDAVGGECPEHCLEATTCFVTSQCPRGYYCNAMNTCAFCGSDCWNGDPSIEQLRCEVICAQPPPDNGYYLCDSHDDCSADTYCDANNNCYTCDECFNYNDPYDGTGRCPEKCRTDGLQCEADYHCRPTQFCTRTNACHDCSTCDDSMLTQQHKQQQQQQQHEHLLKHKHKYKQQLKHKFVYIIQQYHVQQHQHQ</sequence>
<dbReference type="RefSeq" id="XP_004996599.1">
    <property type="nucleotide sequence ID" value="XM_004996542.1"/>
</dbReference>
<evidence type="ECO:0000313" key="1">
    <source>
        <dbReference type="EMBL" id="EGD81395.1"/>
    </source>
</evidence>
<dbReference type="KEGG" id="sre:PTSG_02115"/>
<proteinExistence type="predicted"/>
<dbReference type="AlphaFoldDB" id="F2U193"/>
<accession>F2U193</accession>
<gene>
    <name evidence="1" type="ORF">PTSG_02115</name>
</gene>
<dbReference type="InParanoid" id="F2U193"/>